<sequence>GRLATVGASGEPHNVPVSFEIDADHGTIEITGRGMGQSRKFKNVRADARVSFVVDDIPSRDPEVVRGIVIHGIAEALPTGGRARRPHCADEMIRIHPRRVIAWGIEEQK</sequence>
<dbReference type="Proteomes" id="UP000037020">
    <property type="component" value="Unassembled WGS sequence"/>
</dbReference>
<dbReference type="InterPro" id="IPR052019">
    <property type="entry name" value="F420H2_bilvrd_red/Heme_oxyg"/>
</dbReference>
<accession>A0ABR5J0W3</accession>
<gene>
    <name evidence="3" type="ORF">ADK38_27590</name>
</gene>
<dbReference type="PANTHER" id="PTHR35176">
    <property type="entry name" value="HEME OXYGENASE HI_0854-RELATED"/>
    <property type="match status" value="1"/>
</dbReference>
<organism evidence="3 4">
    <name type="scientific">Streptomyces varsoviensis</name>
    <dbReference type="NCBI Taxonomy" id="67373"/>
    <lineage>
        <taxon>Bacteria</taxon>
        <taxon>Bacillati</taxon>
        <taxon>Actinomycetota</taxon>
        <taxon>Actinomycetes</taxon>
        <taxon>Kitasatosporales</taxon>
        <taxon>Streptomycetaceae</taxon>
        <taxon>Streptomyces</taxon>
    </lineage>
</organism>
<keyword evidence="1" id="KW-0560">Oxidoreductase</keyword>
<comment type="caution">
    <text evidence="3">The sequence shown here is derived from an EMBL/GenBank/DDBJ whole genome shotgun (WGS) entry which is preliminary data.</text>
</comment>
<reference evidence="3 4" key="1">
    <citation type="submission" date="2015-07" db="EMBL/GenBank/DDBJ databases">
        <authorList>
            <person name="Ju K.-S."/>
            <person name="Doroghazi J.R."/>
            <person name="Metcalf W.W."/>
        </authorList>
    </citation>
    <scope>NUCLEOTIDE SEQUENCE [LARGE SCALE GENOMIC DNA]</scope>
    <source>
        <strain evidence="3 4">NRRL B-3589</strain>
    </source>
</reference>
<evidence type="ECO:0000313" key="4">
    <source>
        <dbReference type="Proteomes" id="UP000037020"/>
    </source>
</evidence>
<keyword evidence="4" id="KW-1185">Reference proteome</keyword>
<evidence type="ECO:0000259" key="2">
    <source>
        <dbReference type="Pfam" id="PF01243"/>
    </source>
</evidence>
<dbReference type="InterPro" id="IPR011576">
    <property type="entry name" value="Pyridox_Oxase_N"/>
</dbReference>
<feature type="domain" description="Pyridoxamine 5'-phosphate oxidase N-terminal" evidence="2">
    <location>
        <begin position="2"/>
        <end position="85"/>
    </location>
</feature>
<feature type="non-terminal residue" evidence="3">
    <location>
        <position position="1"/>
    </location>
</feature>
<dbReference type="InterPro" id="IPR012349">
    <property type="entry name" value="Split_barrel_FMN-bd"/>
</dbReference>
<dbReference type="NCBIfam" id="TIGR04023">
    <property type="entry name" value="PPOX_MSMEG_5819"/>
    <property type="match status" value="1"/>
</dbReference>
<dbReference type="PANTHER" id="PTHR35176:SF6">
    <property type="entry name" value="HEME OXYGENASE HI_0854-RELATED"/>
    <property type="match status" value="1"/>
</dbReference>
<proteinExistence type="predicted"/>
<evidence type="ECO:0000313" key="3">
    <source>
        <dbReference type="EMBL" id="KOG87049.1"/>
    </source>
</evidence>
<dbReference type="InterPro" id="IPR024031">
    <property type="entry name" value="MSMEG_5819/OxyR"/>
</dbReference>
<dbReference type="Pfam" id="PF01243">
    <property type="entry name" value="PNPOx_N"/>
    <property type="match status" value="1"/>
</dbReference>
<dbReference type="EMBL" id="LGUT01002455">
    <property type="protein sequence ID" value="KOG87049.1"/>
    <property type="molecule type" value="Genomic_DNA"/>
</dbReference>
<protein>
    <recommendedName>
        <fullName evidence="2">Pyridoxamine 5'-phosphate oxidase N-terminal domain-containing protein</fullName>
    </recommendedName>
</protein>
<name>A0ABR5J0W3_9ACTN</name>
<dbReference type="Gene3D" id="2.30.110.10">
    <property type="entry name" value="Electron Transport, Fmn-binding Protein, Chain A"/>
    <property type="match status" value="1"/>
</dbReference>
<dbReference type="SUPFAM" id="SSF50475">
    <property type="entry name" value="FMN-binding split barrel"/>
    <property type="match status" value="1"/>
</dbReference>
<evidence type="ECO:0000256" key="1">
    <source>
        <dbReference type="ARBA" id="ARBA00023002"/>
    </source>
</evidence>